<feature type="transmembrane region" description="Helical" evidence="23">
    <location>
        <begin position="335"/>
        <end position="357"/>
    </location>
</feature>
<comment type="pathway">
    <text evidence="2">Cell wall biogenesis; peptidoglycan biosynthesis.</text>
</comment>
<evidence type="ECO:0000256" key="11">
    <source>
        <dbReference type="ARBA" id="ARBA00023136"/>
    </source>
</evidence>
<name>A0A6J4HN54_9ACTN</name>
<evidence type="ECO:0000256" key="6">
    <source>
        <dbReference type="ARBA" id="ARBA00022679"/>
    </source>
</evidence>
<dbReference type="Pfam" id="PF01098">
    <property type="entry name" value="FTSW_RODA_SPOVE"/>
    <property type="match status" value="1"/>
</dbReference>
<evidence type="ECO:0000256" key="14">
    <source>
        <dbReference type="ARBA" id="ARBA00032370"/>
    </source>
</evidence>
<feature type="transmembrane region" description="Helical" evidence="23">
    <location>
        <begin position="109"/>
        <end position="128"/>
    </location>
</feature>
<protein>
    <recommendedName>
        <fullName evidence="17">Probable peptidoglycan glycosyltransferase FtsW</fullName>
        <ecNumber evidence="19">2.4.99.28</ecNumber>
    </recommendedName>
    <alternativeName>
        <fullName evidence="18">Cell division protein FtsW</fullName>
    </alternativeName>
    <alternativeName>
        <fullName evidence="15">Cell wall polymerase</fullName>
    </alternativeName>
    <alternativeName>
        <fullName evidence="14">Peptidoglycan polymerase</fullName>
    </alternativeName>
</protein>
<evidence type="ECO:0000256" key="7">
    <source>
        <dbReference type="ARBA" id="ARBA00022692"/>
    </source>
</evidence>
<dbReference type="InterPro" id="IPR001182">
    <property type="entry name" value="FtsW/RodA"/>
</dbReference>
<evidence type="ECO:0000256" key="8">
    <source>
        <dbReference type="ARBA" id="ARBA00022960"/>
    </source>
</evidence>
<comment type="function">
    <text evidence="21">Peptidoglycan polymerase that is essential for cell division.</text>
</comment>
<reference evidence="24" key="1">
    <citation type="submission" date="2020-02" db="EMBL/GenBank/DDBJ databases">
        <authorList>
            <person name="Meier V. D."/>
        </authorList>
    </citation>
    <scope>NUCLEOTIDE SEQUENCE</scope>
    <source>
        <strain evidence="24">AVDCRST_MAG10</strain>
    </source>
</reference>
<feature type="region of interest" description="Disordered" evidence="22">
    <location>
        <begin position="1"/>
        <end position="32"/>
    </location>
</feature>
<evidence type="ECO:0000256" key="22">
    <source>
        <dbReference type="SAM" id="MobiDB-lite"/>
    </source>
</evidence>
<dbReference type="GO" id="GO:0015648">
    <property type="term" value="F:lipid-linked peptidoglycan transporter activity"/>
    <property type="evidence" value="ECO:0007669"/>
    <property type="project" value="TreeGrafter"/>
</dbReference>
<keyword evidence="10 23" id="KW-1133">Transmembrane helix</keyword>
<feature type="transmembrane region" description="Helical" evidence="23">
    <location>
        <begin position="369"/>
        <end position="390"/>
    </location>
</feature>
<comment type="similarity">
    <text evidence="16">Belongs to the SEDS family. FtsW subfamily.</text>
</comment>
<organism evidence="24">
    <name type="scientific">uncultured Acidimicrobiales bacterium</name>
    <dbReference type="NCBI Taxonomy" id="310071"/>
    <lineage>
        <taxon>Bacteria</taxon>
        <taxon>Bacillati</taxon>
        <taxon>Actinomycetota</taxon>
        <taxon>Acidimicrobiia</taxon>
        <taxon>Acidimicrobiales</taxon>
        <taxon>environmental samples</taxon>
    </lineage>
</organism>
<feature type="transmembrane region" description="Helical" evidence="23">
    <location>
        <begin position="41"/>
        <end position="61"/>
    </location>
</feature>
<keyword evidence="13" id="KW-0961">Cell wall biogenesis/degradation</keyword>
<evidence type="ECO:0000256" key="2">
    <source>
        <dbReference type="ARBA" id="ARBA00004752"/>
    </source>
</evidence>
<dbReference type="GO" id="GO:0008360">
    <property type="term" value="P:regulation of cell shape"/>
    <property type="evidence" value="ECO:0007669"/>
    <property type="project" value="UniProtKB-KW"/>
</dbReference>
<dbReference type="EMBL" id="CADCTB010000060">
    <property type="protein sequence ID" value="CAA9226143.1"/>
    <property type="molecule type" value="Genomic_DNA"/>
</dbReference>
<evidence type="ECO:0000256" key="9">
    <source>
        <dbReference type="ARBA" id="ARBA00022984"/>
    </source>
</evidence>
<dbReference type="EC" id="2.4.99.28" evidence="19"/>
<evidence type="ECO:0000256" key="10">
    <source>
        <dbReference type="ARBA" id="ARBA00022989"/>
    </source>
</evidence>
<keyword evidence="6" id="KW-0808">Transferase</keyword>
<keyword evidence="4 24" id="KW-0132">Cell division</keyword>
<keyword evidence="8" id="KW-0133">Cell shape</keyword>
<dbReference type="GO" id="GO:0051301">
    <property type="term" value="P:cell division"/>
    <property type="evidence" value="ECO:0007669"/>
    <property type="project" value="UniProtKB-KW"/>
</dbReference>
<evidence type="ECO:0000256" key="23">
    <source>
        <dbReference type="SAM" id="Phobius"/>
    </source>
</evidence>
<evidence type="ECO:0000256" key="13">
    <source>
        <dbReference type="ARBA" id="ARBA00023316"/>
    </source>
</evidence>
<dbReference type="GO" id="GO:0008955">
    <property type="term" value="F:peptidoglycan glycosyltransferase activity"/>
    <property type="evidence" value="ECO:0007669"/>
    <property type="project" value="UniProtKB-EC"/>
</dbReference>
<dbReference type="GO" id="GO:0009252">
    <property type="term" value="P:peptidoglycan biosynthetic process"/>
    <property type="evidence" value="ECO:0007669"/>
    <property type="project" value="UniProtKB-KW"/>
</dbReference>
<dbReference type="GO" id="GO:0005886">
    <property type="term" value="C:plasma membrane"/>
    <property type="evidence" value="ECO:0007669"/>
    <property type="project" value="UniProtKB-SubCell"/>
</dbReference>
<feature type="transmembrane region" description="Helical" evidence="23">
    <location>
        <begin position="82"/>
        <end position="103"/>
    </location>
</feature>
<feature type="transmembrane region" description="Helical" evidence="23">
    <location>
        <begin position="186"/>
        <end position="210"/>
    </location>
</feature>
<dbReference type="GO" id="GO:0071555">
    <property type="term" value="P:cell wall organization"/>
    <property type="evidence" value="ECO:0007669"/>
    <property type="project" value="UniProtKB-KW"/>
</dbReference>
<dbReference type="GO" id="GO:0032153">
    <property type="term" value="C:cell division site"/>
    <property type="evidence" value="ECO:0007669"/>
    <property type="project" value="TreeGrafter"/>
</dbReference>
<evidence type="ECO:0000256" key="19">
    <source>
        <dbReference type="ARBA" id="ARBA00044770"/>
    </source>
</evidence>
<comment type="catalytic activity">
    <reaction evidence="20">
        <text>[GlcNAc-(1-&gt;4)-Mur2Ac(oyl-L-Ala-gamma-D-Glu-L-Lys-D-Ala-D-Ala)](n)-di-trans,octa-cis-undecaprenyl diphosphate + beta-D-GlcNAc-(1-&gt;4)-Mur2Ac(oyl-L-Ala-gamma-D-Glu-L-Lys-D-Ala-D-Ala)-di-trans,octa-cis-undecaprenyl diphosphate = [GlcNAc-(1-&gt;4)-Mur2Ac(oyl-L-Ala-gamma-D-Glu-L-Lys-D-Ala-D-Ala)](n+1)-di-trans,octa-cis-undecaprenyl diphosphate + di-trans,octa-cis-undecaprenyl diphosphate + H(+)</text>
        <dbReference type="Rhea" id="RHEA:23708"/>
        <dbReference type="Rhea" id="RHEA-COMP:9602"/>
        <dbReference type="Rhea" id="RHEA-COMP:9603"/>
        <dbReference type="ChEBI" id="CHEBI:15378"/>
        <dbReference type="ChEBI" id="CHEBI:58405"/>
        <dbReference type="ChEBI" id="CHEBI:60033"/>
        <dbReference type="ChEBI" id="CHEBI:78435"/>
        <dbReference type="EC" id="2.4.99.28"/>
    </reaction>
</comment>
<sequence length="403" mass="42467">MAPDTSTLTRKARRPPPEKSARKPVAKRPPTVDPVADDTGWVLLAAIVAMLCTIGLMMVLSASSVEALRSYGGAWVFFTRQIMWVAIGAAVLTGAALVDYHHWRRVVPLLLGGSFVLLVLVLVPGVGITAGGSSRWLGTDSFRIQPSELAKLAVLLFGADLLARRVDLVSDWRSVMRPLLVTTGLIAGLVLVQPDMGTTLLMFFIVFVLMFVGGVRLLPMATLGAVGFVVSVILAKVEGYRWERVSSFRDPFGDFENTGYQVAQSLVALGTGNVSGVGLGASRAKWGFLPNAHTDFIFAIVGEELGLIGTFGVVALFVAFAVVGIRTALRAPDRLGALLAAGVTAWVCGQAVVNMGAVTSLLPVTGVPLPFVSFGGSSLVVTMAATGILLNVARQARRVPATA</sequence>
<evidence type="ECO:0000256" key="18">
    <source>
        <dbReference type="ARBA" id="ARBA00041418"/>
    </source>
</evidence>
<feature type="transmembrane region" description="Helical" evidence="23">
    <location>
        <begin position="296"/>
        <end position="323"/>
    </location>
</feature>
<gene>
    <name evidence="24" type="ORF">AVDCRST_MAG10-929</name>
</gene>
<keyword evidence="12" id="KW-0131">Cell cycle</keyword>
<evidence type="ECO:0000256" key="3">
    <source>
        <dbReference type="ARBA" id="ARBA00022475"/>
    </source>
</evidence>
<keyword evidence="5" id="KW-0328">Glycosyltransferase</keyword>
<keyword evidence="11 23" id="KW-0472">Membrane</keyword>
<evidence type="ECO:0000256" key="15">
    <source>
        <dbReference type="ARBA" id="ARBA00033270"/>
    </source>
</evidence>
<keyword evidence="9" id="KW-0573">Peptidoglycan synthesis</keyword>
<dbReference type="NCBIfam" id="TIGR02614">
    <property type="entry name" value="ftsW"/>
    <property type="match status" value="1"/>
</dbReference>
<evidence type="ECO:0000313" key="24">
    <source>
        <dbReference type="EMBL" id="CAA9226143.1"/>
    </source>
</evidence>
<dbReference type="AlphaFoldDB" id="A0A6J4HN54"/>
<comment type="subcellular location">
    <subcellularLocation>
        <location evidence="1">Cell membrane</location>
        <topology evidence="1">Multi-pass membrane protein</topology>
    </subcellularLocation>
</comment>
<evidence type="ECO:0000256" key="12">
    <source>
        <dbReference type="ARBA" id="ARBA00023306"/>
    </source>
</evidence>
<evidence type="ECO:0000256" key="4">
    <source>
        <dbReference type="ARBA" id="ARBA00022618"/>
    </source>
</evidence>
<evidence type="ECO:0000256" key="1">
    <source>
        <dbReference type="ARBA" id="ARBA00004651"/>
    </source>
</evidence>
<accession>A0A6J4HN54</accession>
<proteinExistence type="inferred from homology"/>
<evidence type="ECO:0000256" key="20">
    <source>
        <dbReference type="ARBA" id="ARBA00049902"/>
    </source>
</evidence>
<keyword evidence="7 23" id="KW-0812">Transmembrane</keyword>
<dbReference type="InterPro" id="IPR013437">
    <property type="entry name" value="FtsW"/>
</dbReference>
<dbReference type="PANTHER" id="PTHR30474:SF2">
    <property type="entry name" value="PEPTIDOGLYCAN GLYCOSYLTRANSFERASE FTSW-RELATED"/>
    <property type="match status" value="1"/>
</dbReference>
<evidence type="ECO:0000256" key="16">
    <source>
        <dbReference type="ARBA" id="ARBA00038053"/>
    </source>
</evidence>
<evidence type="ECO:0000256" key="5">
    <source>
        <dbReference type="ARBA" id="ARBA00022676"/>
    </source>
</evidence>
<keyword evidence="3" id="KW-1003">Cell membrane</keyword>
<dbReference type="PANTHER" id="PTHR30474">
    <property type="entry name" value="CELL CYCLE PROTEIN"/>
    <property type="match status" value="1"/>
</dbReference>
<evidence type="ECO:0000256" key="21">
    <source>
        <dbReference type="ARBA" id="ARBA00049966"/>
    </source>
</evidence>
<evidence type="ECO:0000256" key="17">
    <source>
        <dbReference type="ARBA" id="ARBA00041185"/>
    </source>
</evidence>